<dbReference type="GO" id="GO:0005886">
    <property type="term" value="C:plasma membrane"/>
    <property type="evidence" value="ECO:0007669"/>
    <property type="project" value="UniProtKB-SubCell"/>
</dbReference>
<feature type="region of interest" description="Disordered" evidence="9">
    <location>
        <begin position="696"/>
        <end position="719"/>
    </location>
</feature>
<evidence type="ECO:0000256" key="10">
    <source>
        <dbReference type="SAM" id="SignalP"/>
    </source>
</evidence>
<dbReference type="GO" id="GO:0005524">
    <property type="term" value="F:ATP binding"/>
    <property type="evidence" value="ECO:0007669"/>
    <property type="project" value="InterPro"/>
</dbReference>
<feature type="region of interest" description="Disordered" evidence="9">
    <location>
        <begin position="161"/>
        <end position="194"/>
    </location>
</feature>
<evidence type="ECO:0000256" key="5">
    <source>
        <dbReference type="ARBA" id="ARBA00023136"/>
    </source>
</evidence>
<gene>
    <name evidence="12" type="ORF">EVG20_g374</name>
</gene>
<comment type="caution">
    <text evidence="12">The sequence shown here is derived from an EMBL/GenBank/DDBJ whole genome shotgun (WGS) entry which is preliminary data.</text>
</comment>
<feature type="compositionally biased region" description="Acidic residues" evidence="9">
    <location>
        <begin position="1183"/>
        <end position="1195"/>
    </location>
</feature>
<dbReference type="PROSITE" id="PS50011">
    <property type="entry name" value="PROTEIN_KINASE_DOM"/>
    <property type="match status" value="1"/>
</dbReference>
<dbReference type="GO" id="GO:0098552">
    <property type="term" value="C:side of membrane"/>
    <property type="evidence" value="ECO:0007669"/>
    <property type="project" value="UniProtKB-KW"/>
</dbReference>
<dbReference type="SUPFAM" id="SSF56112">
    <property type="entry name" value="Protein kinase-like (PK-like)"/>
    <property type="match status" value="1"/>
</dbReference>
<feature type="compositionally biased region" description="Low complexity" evidence="9">
    <location>
        <begin position="163"/>
        <end position="194"/>
    </location>
</feature>
<keyword evidence="2" id="KW-1003">Cell membrane</keyword>
<feature type="region of interest" description="Disordered" evidence="9">
    <location>
        <begin position="301"/>
        <end position="323"/>
    </location>
</feature>
<feature type="compositionally biased region" description="Acidic residues" evidence="9">
    <location>
        <begin position="1222"/>
        <end position="1231"/>
    </location>
</feature>
<feature type="region of interest" description="Disordered" evidence="9">
    <location>
        <begin position="1152"/>
        <end position="1231"/>
    </location>
</feature>
<dbReference type="InterPro" id="IPR000719">
    <property type="entry name" value="Prot_kinase_dom"/>
</dbReference>
<evidence type="ECO:0000256" key="8">
    <source>
        <dbReference type="SAM" id="Coils"/>
    </source>
</evidence>
<dbReference type="Pfam" id="PF17667">
    <property type="entry name" value="Pkinase_fungal"/>
    <property type="match status" value="2"/>
</dbReference>
<comment type="subcellular location">
    <subcellularLocation>
        <location evidence="1">Cell membrane</location>
        <topology evidence="1">Lipid-anchor</topology>
        <topology evidence="1">GPI-anchor</topology>
    </subcellularLocation>
</comment>
<feature type="region of interest" description="Disordered" evidence="9">
    <location>
        <begin position="245"/>
        <end position="265"/>
    </location>
</feature>
<feature type="domain" description="Protein kinase" evidence="11">
    <location>
        <begin position="749"/>
        <end position="1040"/>
    </location>
</feature>
<organism evidence="12 13">
    <name type="scientific">Dentipellis fragilis</name>
    <dbReference type="NCBI Taxonomy" id="205917"/>
    <lineage>
        <taxon>Eukaryota</taxon>
        <taxon>Fungi</taxon>
        <taxon>Dikarya</taxon>
        <taxon>Basidiomycota</taxon>
        <taxon>Agaricomycotina</taxon>
        <taxon>Agaricomycetes</taxon>
        <taxon>Russulales</taxon>
        <taxon>Hericiaceae</taxon>
        <taxon>Dentipellis</taxon>
    </lineage>
</organism>
<evidence type="ECO:0000256" key="2">
    <source>
        <dbReference type="ARBA" id="ARBA00022475"/>
    </source>
</evidence>
<keyword evidence="3" id="KW-0336">GPI-anchor</keyword>
<evidence type="ECO:0000256" key="9">
    <source>
        <dbReference type="SAM" id="MobiDB-lite"/>
    </source>
</evidence>
<evidence type="ECO:0000313" key="12">
    <source>
        <dbReference type="EMBL" id="TFY72645.1"/>
    </source>
</evidence>
<evidence type="ECO:0000259" key="11">
    <source>
        <dbReference type="PROSITE" id="PS50011"/>
    </source>
</evidence>
<evidence type="ECO:0000256" key="4">
    <source>
        <dbReference type="ARBA" id="ARBA00022729"/>
    </source>
</evidence>
<feature type="chain" id="PRO_5021311238" description="Protein kinase domain-containing protein" evidence="10">
    <location>
        <begin position="19"/>
        <end position="1231"/>
    </location>
</feature>
<keyword evidence="7" id="KW-0449">Lipoprotein</keyword>
<dbReference type="Gene3D" id="1.10.510.10">
    <property type="entry name" value="Transferase(Phosphotransferase) domain 1"/>
    <property type="match status" value="1"/>
</dbReference>
<feature type="region of interest" description="Disordered" evidence="9">
    <location>
        <begin position="1118"/>
        <end position="1138"/>
    </location>
</feature>
<evidence type="ECO:0000256" key="3">
    <source>
        <dbReference type="ARBA" id="ARBA00022622"/>
    </source>
</evidence>
<keyword evidence="13" id="KW-1185">Reference proteome</keyword>
<dbReference type="OrthoDB" id="2146436at2759"/>
<dbReference type="STRING" id="205917.A0A4Y9ZD06"/>
<keyword evidence="8" id="KW-0175">Coiled coil</keyword>
<feature type="coiled-coil region" evidence="8">
    <location>
        <begin position="1064"/>
        <end position="1091"/>
    </location>
</feature>
<dbReference type="InterPro" id="IPR011009">
    <property type="entry name" value="Kinase-like_dom_sf"/>
</dbReference>
<evidence type="ECO:0000313" key="13">
    <source>
        <dbReference type="Proteomes" id="UP000298327"/>
    </source>
</evidence>
<dbReference type="AlphaFoldDB" id="A0A4Y9ZD06"/>
<feature type="signal peptide" evidence="10">
    <location>
        <begin position="1"/>
        <end position="18"/>
    </location>
</feature>
<name>A0A4Y9ZD06_9AGAM</name>
<dbReference type="CDD" id="cd21176">
    <property type="entry name" value="LPMO_auxiliary-like"/>
    <property type="match status" value="1"/>
</dbReference>
<sequence length="1231" mass="136851">MRFTIAAVLSCLATAATAHFHLQYPPPRGPFVEDDEPTFCDNYVHAVDNRSVFPLSGGFFSLTSEHPKWTIGVLVSTKQDPTSFNDFNADNNVTQFALPFVQSNGEGAFCFPLDLSHLNVSGLQEGANITLQFEFNGGDGNLFQCADLTLSNNFTVPSNVSCSNATSSGTSSSSSGAPSPSGSSGNSGSSSAGTKVTVAGLTGVLAAGVALGMSLLSGPPSTTRTNSPQPRWVTTAHYPVITFATPTMSNPRRRNDDPPPKPTLGQLLKAEAERKKKPLPLRRGDIHQAGSTMEISMKVARQPTRSAGRASAPSSYDTPDTTLESSHVLAAASSQPPATLPRSAPTGASVTVESFYASREMPKDSFPALDAAPIAPFEPSSSVDPPQNTMASGKLDTHVPFSSTHRVLDVVKRQMCAESSGAFVGPMDPMQFLRHFVPPPPLKHRNEREEQKLEALLKSMADVSDEESMYPIYIEVCKQLDRGNIMVYQDTHANSDPYAVPPGAPSRKGLRPDVMVYHNTRVPSTSTARTTDFSRAERADEFKWSASEDPFTDEPNTSEYPFEAVTECGKDTRGQIIAYASANLELQFRTFVFSVLILGRFARLIRWDRSGAIVTKRIDYVEDPKPLIEFLWRYNFLSDAQRGHDESVKPAKVEEPDYGRARARLRQTVGDPDMAASLEVFLLKMIPLDEDDHFPAASDGRSHLPSDNPSSPLFGGRTPQPLPSWLASKSYYTTNLEPDEYTRGWDYYVIAPRMSDRGPFGRVTRSLYVYDRRSYRVLHLKDTNRILSTRHTAEHEIINELGDKKVQHISTVHTAWDVAPNGRCYDTLTPAFYDSEYFDPRFAPRKPMAQRGRRPYRAYRLVTNELGTVLWRFRGWSEVVQAIIDILEALDGAEAAGWRHRDLSVGNIMIHNGRGLLIDWDASQKSAEMNCTDDGRLPDQSGTWQFMSASRLLDPSHACHDAEDDIESIFWVLLWMALNYSPHSIHPDDLQDYLQDIFDKASYHREGYYKGGKPKKALLREAFDKYFPVKFSPPSLHHILMLMHHSVAVRYNAPEKPFCAVLSSGATERKMKRYQEDLEAWEDEAAAFKNGKLIRQYLMEALEKKEWPTWGPVVRAISTPRDEAEQSKKRSNNRTSHILAQEIAKYPPRYHPLTAQLGSANPAKKRRVGEPSKLATTATVPEKDEDGDGDGDEDRVLEILGVGDHQDGSSERPVTPGYGDNDYGELEYQDE</sequence>
<keyword evidence="4 10" id="KW-0732">Signal</keyword>
<dbReference type="GO" id="GO:0004672">
    <property type="term" value="F:protein kinase activity"/>
    <property type="evidence" value="ECO:0007669"/>
    <property type="project" value="InterPro"/>
</dbReference>
<evidence type="ECO:0000256" key="7">
    <source>
        <dbReference type="ARBA" id="ARBA00023288"/>
    </source>
</evidence>
<dbReference type="InterPro" id="IPR046936">
    <property type="entry name" value="BIM1-like"/>
</dbReference>
<dbReference type="Proteomes" id="UP000298327">
    <property type="component" value="Unassembled WGS sequence"/>
</dbReference>
<keyword evidence="5" id="KW-0472">Membrane</keyword>
<reference evidence="12 13" key="1">
    <citation type="submission" date="2019-02" db="EMBL/GenBank/DDBJ databases">
        <title>Genome sequencing of the rare red list fungi Dentipellis fragilis.</title>
        <authorList>
            <person name="Buettner E."/>
            <person name="Kellner H."/>
        </authorList>
    </citation>
    <scope>NUCLEOTIDE SEQUENCE [LARGE SCALE GENOMIC DNA]</scope>
    <source>
        <strain evidence="12 13">DSM 105465</strain>
    </source>
</reference>
<protein>
    <recommendedName>
        <fullName evidence="11">Protein kinase domain-containing protein</fullName>
    </recommendedName>
</protein>
<dbReference type="InterPro" id="IPR040976">
    <property type="entry name" value="Pkinase_fungal"/>
</dbReference>
<proteinExistence type="predicted"/>
<dbReference type="Pfam" id="PF20238">
    <property type="entry name" value="BIM1-like_dom"/>
    <property type="match status" value="1"/>
</dbReference>
<evidence type="ECO:0000256" key="1">
    <source>
        <dbReference type="ARBA" id="ARBA00004609"/>
    </source>
</evidence>
<dbReference type="EMBL" id="SEOQ01000009">
    <property type="protein sequence ID" value="TFY72645.1"/>
    <property type="molecule type" value="Genomic_DNA"/>
</dbReference>
<keyword evidence="6" id="KW-0325">Glycoprotein</keyword>
<dbReference type="PANTHER" id="PTHR34992">
    <property type="entry name" value="HYPHAL ANASTAMOSIS-7 PROTEIN"/>
    <property type="match status" value="1"/>
</dbReference>
<accession>A0A4Y9ZD06</accession>
<dbReference type="InterPro" id="IPR046530">
    <property type="entry name" value="BIM1-like_dom"/>
</dbReference>
<feature type="compositionally biased region" description="Polar residues" evidence="9">
    <location>
        <begin position="312"/>
        <end position="323"/>
    </location>
</feature>
<evidence type="ECO:0000256" key="6">
    <source>
        <dbReference type="ARBA" id="ARBA00023180"/>
    </source>
</evidence>